<accession>A0A2N9JHQ4</accession>
<protein>
    <submittedName>
        <fullName evidence="2">Uncharacterized protein</fullName>
    </submittedName>
</protein>
<sequence length="149" mass="16081">MPATACRPTRPWLASARRSPAGSVSRPPTMCSTTTARPSSYERPSMRCGHVGTSLPSPATTVWHGVMHDRLSPPELRELPAAHGRSTDRRRAGHRWLVGLDAHTGPVRRLAAAGVWAAVVSTYRADRSRPRGGGRGGGDDLREQCRRAG</sequence>
<reference evidence="2 3" key="1">
    <citation type="submission" date="2018-02" db="EMBL/GenBank/DDBJ databases">
        <authorList>
            <person name="Cohen D.B."/>
            <person name="Kent A.D."/>
        </authorList>
    </citation>
    <scope>NUCLEOTIDE SEQUENCE [LARGE SCALE GENOMIC DNA]</scope>
    <source>
        <strain evidence="2">1</strain>
    </source>
</reference>
<dbReference type="AlphaFoldDB" id="A0A2N9JHQ4"/>
<dbReference type="KEGG" id="mgg:MPLG2_2072"/>
<feature type="compositionally biased region" description="Basic and acidic residues" evidence="1">
    <location>
        <begin position="137"/>
        <end position="149"/>
    </location>
</feature>
<gene>
    <name evidence="2" type="ORF">MPLG2_2072</name>
</gene>
<dbReference type="EMBL" id="LT985188">
    <property type="protein sequence ID" value="SPD87102.1"/>
    <property type="molecule type" value="Genomic_DNA"/>
</dbReference>
<evidence type="ECO:0000256" key="1">
    <source>
        <dbReference type="SAM" id="MobiDB-lite"/>
    </source>
</evidence>
<keyword evidence="3" id="KW-1185">Reference proteome</keyword>
<dbReference type="Proteomes" id="UP000238164">
    <property type="component" value="Chromosome 1"/>
</dbReference>
<proteinExistence type="predicted"/>
<name>A0A2N9JHQ4_9ACTN</name>
<feature type="region of interest" description="Disordered" evidence="1">
    <location>
        <begin position="1"/>
        <end position="61"/>
    </location>
</feature>
<feature type="region of interest" description="Disordered" evidence="1">
    <location>
        <begin position="124"/>
        <end position="149"/>
    </location>
</feature>
<organism evidence="2 3">
    <name type="scientific">Micropruina glycogenica</name>
    <dbReference type="NCBI Taxonomy" id="75385"/>
    <lineage>
        <taxon>Bacteria</taxon>
        <taxon>Bacillati</taxon>
        <taxon>Actinomycetota</taxon>
        <taxon>Actinomycetes</taxon>
        <taxon>Propionibacteriales</taxon>
        <taxon>Nocardioidaceae</taxon>
        <taxon>Micropruina</taxon>
    </lineage>
</organism>
<evidence type="ECO:0000313" key="2">
    <source>
        <dbReference type="EMBL" id="SPD87102.1"/>
    </source>
</evidence>
<evidence type="ECO:0000313" key="3">
    <source>
        <dbReference type="Proteomes" id="UP000238164"/>
    </source>
</evidence>